<dbReference type="GO" id="GO:0019886">
    <property type="term" value="P:antigen processing and presentation of exogenous peptide antigen via MHC class II"/>
    <property type="evidence" value="ECO:0000318"/>
    <property type="project" value="GO_Central"/>
</dbReference>
<evidence type="ECO:0000256" key="2">
    <source>
        <dbReference type="ARBA" id="ARBA00007394"/>
    </source>
</evidence>
<dbReference type="AlphaFoldDB" id="A0A2R8QFS1"/>
<keyword evidence="9" id="KW-1015">Disulfide bond</keyword>
<dbReference type="PANTHER" id="PTHR19944:SF86">
    <property type="entry name" value="HLA CLASS II HISTOCOMPATIBILITY ANTIGEN, DR ALPHA CHAIN"/>
    <property type="match status" value="1"/>
</dbReference>
<keyword evidence="10" id="KW-0325">Glycoprotein</keyword>
<dbReference type="GO" id="GO:0023026">
    <property type="term" value="F:MHC class II protein complex binding"/>
    <property type="evidence" value="ECO:0000318"/>
    <property type="project" value="GO_Central"/>
</dbReference>
<dbReference type="InterPro" id="IPR003597">
    <property type="entry name" value="Ig_C1-set"/>
</dbReference>
<evidence type="ECO:0000256" key="8">
    <source>
        <dbReference type="ARBA" id="ARBA00023136"/>
    </source>
</evidence>
<dbReference type="Ensembl" id="ENSDART00000182806.1">
    <property type="protein sequence ID" value="ENSDARP00000151819.1"/>
    <property type="gene ID" value="ENSDARG00000116565.1"/>
</dbReference>
<evidence type="ECO:0000256" key="5">
    <source>
        <dbReference type="ARBA" id="ARBA00022859"/>
    </source>
</evidence>
<dbReference type="GO" id="GO:0050778">
    <property type="term" value="P:positive regulation of immune response"/>
    <property type="evidence" value="ECO:0000318"/>
    <property type="project" value="GO_Central"/>
</dbReference>
<keyword evidence="4 14" id="KW-0732">Signal</keyword>
<dbReference type="InterPro" id="IPR050160">
    <property type="entry name" value="MHC/Immunoglobulin"/>
</dbReference>
<keyword evidence="8 13" id="KW-0472">Membrane</keyword>
<reference evidence="16 17" key="1">
    <citation type="journal article" date="2013" name="Nature">
        <title>The zebrafish reference genome sequence and its relationship to the human genome.</title>
        <authorList>
            <consortium name="Genome Reference Consortium Zebrafish"/>
            <person name="Howe K."/>
            <person name="Clark M.D."/>
            <person name="Torroja C.F."/>
            <person name="Torrance J."/>
            <person name="Berthelot C."/>
            <person name="Muffato M."/>
            <person name="Collins J.E."/>
            <person name="Humphray S."/>
            <person name="McLaren K."/>
            <person name="Matthews L."/>
            <person name="McLaren S."/>
            <person name="Sealy I."/>
            <person name="Caccamo M."/>
            <person name="Churcher C."/>
            <person name="Scott C."/>
            <person name="Barrett J.C."/>
            <person name="Koch R."/>
            <person name="Rauch G.J."/>
            <person name="White S."/>
            <person name="Chow W."/>
            <person name="Kilian B."/>
            <person name="Quintais L.T."/>
            <person name="Guerra-Assuncao J.A."/>
            <person name="Zhou Y."/>
            <person name="Gu Y."/>
            <person name="Yen J."/>
            <person name="Vogel J.H."/>
            <person name="Eyre T."/>
            <person name="Redmond S."/>
            <person name="Banerjee R."/>
            <person name="Chi J."/>
            <person name="Fu B."/>
            <person name="Langley E."/>
            <person name="Maguire S.F."/>
            <person name="Laird G.K."/>
            <person name="Lloyd D."/>
            <person name="Kenyon E."/>
            <person name="Donaldson S."/>
            <person name="Sehra H."/>
            <person name="Almeida-King J."/>
            <person name="Loveland J."/>
            <person name="Trevanion S."/>
            <person name="Jones M."/>
            <person name="Quail M."/>
            <person name="Willey D."/>
            <person name="Hunt A."/>
            <person name="Burton J."/>
            <person name="Sims S."/>
            <person name="McLay K."/>
            <person name="Plumb B."/>
            <person name="Davis J."/>
            <person name="Clee C."/>
            <person name="Oliver K."/>
            <person name="Clark R."/>
            <person name="Riddle C."/>
            <person name="Elliot D."/>
            <person name="Eliott D."/>
            <person name="Threadgold G."/>
            <person name="Harden G."/>
            <person name="Ware D."/>
            <person name="Begum S."/>
            <person name="Mortimore B."/>
            <person name="Mortimer B."/>
            <person name="Kerry G."/>
            <person name="Heath P."/>
            <person name="Phillimore B."/>
            <person name="Tracey A."/>
            <person name="Corby N."/>
            <person name="Dunn M."/>
            <person name="Johnson C."/>
            <person name="Wood J."/>
            <person name="Clark S."/>
            <person name="Pelan S."/>
            <person name="Griffiths G."/>
            <person name="Smith M."/>
            <person name="Glithero R."/>
            <person name="Howden P."/>
            <person name="Barker N."/>
            <person name="Lloyd C."/>
            <person name="Stevens C."/>
            <person name="Harley J."/>
            <person name="Holt K."/>
            <person name="Panagiotidis G."/>
            <person name="Lovell J."/>
            <person name="Beasley H."/>
            <person name="Henderson C."/>
            <person name="Gordon D."/>
            <person name="Auger K."/>
            <person name="Wright D."/>
            <person name="Collins J."/>
            <person name="Raisen C."/>
            <person name="Dyer L."/>
            <person name="Leung K."/>
            <person name="Robertson L."/>
            <person name="Ambridge K."/>
            <person name="Leongamornlert D."/>
            <person name="McGuire S."/>
            <person name="Gilderthorp R."/>
            <person name="Griffiths C."/>
            <person name="Manthravadi D."/>
            <person name="Nichol S."/>
            <person name="Barker G."/>
            <person name="Whitehead S."/>
            <person name="Kay M."/>
            <person name="Brown J."/>
            <person name="Murnane C."/>
            <person name="Gray E."/>
            <person name="Humphries M."/>
            <person name="Sycamore N."/>
            <person name="Barker D."/>
            <person name="Saunders D."/>
            <person name="Wallis J."/>
            <person name="Babbage A."/>
            <person name="Hammond S."/>
            <person name="Mashreghi-Mohammadi M."/>
            <person name="Barr L."/>
            <person name="Martin S."/>
            <person name="Wray P."/>
            <person name="Ellington A."/>
            <person name="Matthews N."/>
            <person name="Ellwood M."/>
            <person name="Woodmansey R."/>
            <person name="Clark G."/>
            <person name="Cooper J."/>
            <person name="Cooper J."/>
            <person name="Tromans A."/>
            <person name="Grafham D."/>
            <person name="Skuce C."/>
            <person name="Pandian R."/>
            <person name="Andrews R."/>
            <person name="Harrison E."/>
            <person name="Kimberley A."/>
            <person name="Garnett J."/>
            <person name="Fosker N."/>
            <person name="Hall R."/>
            <person name="Garner P."/>
            <person name="Kelly D."/>
            <person name="Bird C."/>
            <person name="Palmer S."/>
            <person name="Gehring I."/>
            <person name="Berger A."/>
            <person name="Dooley C.M."/>
            <person name="Ersan-Urun Z."/>
            <person name="Eser C."/>
            <person name="Geiger H."/>
            <person name="Geisler M."/>
            <person name="Karotki L."/>
            <person name="Kirn A."/>
            <person name="Konantz J."/>
            <person name="Konantz M."/>
            <person name="Oberlander M."/>
            <person name="Rudolph-Geiger S."/>
            <person name="Teucke M."/>
            <person name="Lanz C."/>
            <person name="Raddatz G."/>
            <person name="Osoegawa K."/>
            <person name="Zhu B."/>
            <person name="Rapp A."/>
            <person name="Widaa S."/>
            <person name="Langford C."/>
            <person name="Yang F."/>
            <person name="Schuster S.C."/>
            <person name="Carter N.P."/>
            <person name="Harrow J."/>
            <person name="Ning Z."/>
            <person name="Herrero J."/>
            <person name="Searle S.M."/>
            <person name="Enright A."/>
            <person name="Geisler R."/>
            <person name="Plasterk R.H."/>
            <person name="Lee C."/>
            <person name="Westerfield M."/>
            <person name="de Jong P.J."/>
            <person name="Zon L.I."/>
            <person name="Postlethwait J.H."/>
            <person name="Nusslein-Volhard C."/>
            <person name="Hubbard T.J."/>
            <person name="Roest Crollius H."/>
            <person name="Rogers J."/>
            <person name="Stemple D.L."/>
        </authorList>
    </citation>
    <scope>NUCLEOTIDE SEQUENCE [LARGE SCALE GENOMIC DNA]</scope>
    <source>
        <strain evidence="16">Tuebingen</strain>
    </source>
</reference>
<dbReference type="SUPFAM" id="SSF48726">
    <property type="entry name" value="Immunoglobulin"/>
    <property type="match status" value="1"/>
</dbReference>
<evidence type="ECO:0000256" key="9">
    <source>
        <dbReference type="ARBA" id="ARBA00023157"/>
    </source>
</evidence>
<dbReference type="Gene3D" id="2.60.40.10">
    <property type="entry name" value="Immunoglobulins"/>
    <property type="match status" value="1"/>
</dbReference>
<keyword evidence="12" id="KW-0393">Immunoglobulin domain</keyword>
<evidence type="ECO:0000256" key="11">
    <source>
        <dbReference type="ARBA" id="ARBA00023182"/>
    </source>
</evidence>
<dbReference type="InterPro" id="IPR013783">
    <property type="entry name" value="Ig-like_fold"/>
</dbReference>
<dbReference type="RefSeq" id="XP_009302401.1">
    <property type="nucleotide sequence ID" value="XM_009304126.4"/>
</dbReference>
<evidence type="ECO:0000313" key="18">
    <source>
        <dbReference type="RefSeq" id="XP_009302401.1"/>
    </source>
</evidence>
<dbReference type="AGR" id="ZFIN:ZDB-GENE-131121-38"/>
<dbReference type="PROSITE" id="PS00290">
    <property type="entry name" value="IG_MHC"/>
    <property type="match status" value="1"/>
</dbReference>
<evidence type="ECO:0000256" key="1">
    <source>
        <dbReference type="ARBA" id="ARBA00004479"/>
    </source>
</evidence>
<sequence>MCSAVIKMELYMTLFTLTTLLSTHAEIVHDYFSIHGCSYTDEEGMQAVDGEDMHGIDNEEMWHADYNLKTGVLSLPDFGDPITFPRFYETSVIEMTGCKANIVSLTKIFNSPPPEMDPPQTSIYPKDDVELGVQNTLVCHATGFYPPSIRILWTMNNVNVTEGISLSQYRPRVDGTFNIFSTFRFTPAEGDIYSCRVIHEALLGQPQAKIYDVDVAIPSVGPSVFCGVALSLGLLGIVTGTFFFIKAFNYNVDMEVN</sequence>
<keyword evidence="5" id="KW-0391">Immunity</keyword>
<dbReference type="GeneID" id="795595"/>
<dbReference type="InterPro" id="IPR007110">
    <property type="entry name" value="Ig-like_dom"/>
</dbReference>
<evidence type="ECO:0000256" key="4">
    <source>
        <dbReference type="ARBA" id="ARBA00022729"/>
    </source>
</evidence>
<dbReference type="STRING" id="7955.ENSDARP00000151819"/>
<evidence type="ECO:0000256" key="10">
    <source>
        <dbReference type="ARBA" id="ARBA00023180"/>
    </source>
</evidence>
<dbReference type="OrthoDB" id="8925804at2759"/>
<comment type="subcellular location">
    <subcellularLocation>
        <location evidence="1">Membrane</location>
        <topology evidence="1">Single-pass type I membrane protein</topology>
    </subcellularLocation>
</comment>
<dbReference type="InterPro" id="IPR014745">
    <property type="entry name" value="MHC_II_a/b_N"/>
</dbReference>
<feature type="transmembrane region" description="Helical" evidence="13">
    <location>
        <begin position="220"/>
        <end position="245"/>
    </location>
</feature>
<accession>A0A8M3B254</accession>
<dbReference type="Gene3D" id="3.10.320.10">
    <property type="entry name" value="Class II Histocompatibility Antigen, M Beta Chain, Chain B, domain 1"/>
    <property type="match status" value="1"/>
</dbReference>
<evidence type="ECO:0000313" key="16">
    <source>
        <dbReference type="Ensembl" id="ENSDARP00000151819"/>
    </source>
</evidence>
<dbReference type="PaxDb" id="7955-ENSDARP00000070315"/>
<keyword evidence="7" id="KW-1064">Adaptive immunity</keyword>
<protein>
    <submittedName>
        <fullName evidence="18">H-2 class II histocompatibility antigen, A-Q alpha chain</fullName>
    </submittedName>
    <submittedName>
        <fullName evidence="16">Si:dkey-33b17.1</fullName>
    </submittedName>
</protein>
<dbReference type="GO" id="GO:0005765">
    <property type="term" value="C:lysosomal membrane"/>
    <property type="evidence" value="ECO:0000318"/>
    <property type="project" value="GO_Central"/>
</dbReference>
<evidence type="ECO:0000256" key="12">
    <source>
        <dbReference type="ARBA" id="ARBA00023319"/>
    </source>
</evidence>
<dbReference type="Bgee" id="ENSDARG00000116565">
    <property type="expression patterns" value="Expressed in pharyngeal gill and 2 other cell types or tissues"/>
</dbReference>
<feature type="domain" description="Ig-like" evidence="15">
    <location>
        <begin position="119"/>
        <end position="211"/>
    </location>
</feature>
<evidence type="ECO:0000256" key="14">
    <source>
        <dbReference type="SAM" id="SignalP"/>
    </source>
</evidence>
<dbReference type="SMR" id="A0A2R8QFS1"/>
<dbReference type="GO" id="GO:0002250">
    <property type="term" value="P:adaptive immune response"/>
    <property type="evidence" value="ECO:0007669"/>
    <property type="project" value="UniProtKB-KW"/>
</dbReference>
<evidence type="ECO:0000313" key="17">
    <source>
        <dbReference type="Proteomes" id="UP000000437"/>
    </source>
</evidence>
<dbReference type="GO" id="GO:0031902">
    <property type="term" value="C:late endosome membrane"/>
    <property type="evidence" value="ECO:0000318"/>
    <property type="project" value="GO_Central"/>
</dbReference>
<dbReference type="KEGG" id="dre:795595"/>
<proteinExistence type="inferred from homology"/>
<dbReference type="SMART" id="SM00407">
    <property type="entry name" value="IGc1"/>
    <property type="match status" value="1"/>
</dbReference>
<comment type="similarity">
    <text evidence="2">Belongs to the MHC class II family.</text>
</comment>
<evidence type="ECO:0000256" key="6">
    <source>
        <dbReference type="ARBA" id="ARBA00022989"/>
    </source>
</evidence>
<evidence type="ECO:0000256" key="13">
    <source>
        <dbReference type="SAM" id="Phobius"/>
    </source>
</evidence>
<keyword evidence="3 13" id="KW-0812">Transmembrane</keyword>
<organism evidence="16">
    <name type="scientific">Danio rerio</name>
    <name type="common">Zebrafish</name>
    <name type="synonym">Brachydanio rerio</name>
    <dbReference type="NCBI Taxonomy" id="7955"/>
    <lineage>
        <taxon>Eukaryota</taxon>
        <taxon>Metazoa</taxon>
        <taxon>Chordata</taxon>
        <taxon>Craniata</taxon>
        <taxon>Vertebrata</taxon>
        <taxon>Euteleostomi</taxon>
        <taxon>Actinopterygii</taxon>
        <taxon>Neopterygii</taxon>
        <taxon>Teleostei</taxon>
        <taxon>Ostariophysi</taxon>
        <taxon>Cypriniformes</taxon>
        <taxon>Danionidae</taxon>
        <taxon>Danioninae</taxon>
        <taxon>Danio</taxon>
    </lineage>
</organism>
<dbReference type="SUPFAM" id="SSF54452">
    <property type="entry name" value="MHC antigen-recognition domain"/>
    <property type="match status" value="1"/>
</dbReference>
<name>A0A2R8QFS1_DANRE</name>
<evidence type="ECO:0000313" key="19">
    <source>
        <dbReference type="ZFIN" id="ZDB-GENE-131121-38"/>
    </source>
</evidence>
<dbReference type="GO" id="GO:0042613">
    <property type="term" value="C:MHC class II protein complex"/>
    <property type="evidence" value="ECO:0000318"/>
    <property type="project" value="GO_Central"/>
</dbReference>
<dbReference type="GO" id="GO:0002503">
    <property type="term" value="P:peptide antigen assembly with MHC class II protein complex"/>
    <property type="evidence" value="ECO:0000318"/>
    <property type="project" value="GO_Central"/>
</dbReference>
<dbReference type="GO" id="GO:0042605">
    <property type="term" value="F:peptide antigen binding"/>
    <property type="evidence" value="ECO:0000318"/>
    <property type="project" value="GO_Central"/>
</dbReference>
<dbReference type="InterPro" id="IPR011162">
    <property type="entry name" value="MHC_I/II-like_Ag-recog"/>
</dbReference>
<dbReference type="Pfam" id="PF00993">
    <property type="entry name" value="MHC_II_alpha"/>
    <property type="match status" value="1"/>
</dbReference>
<reference evidence="18" key="3">
    <citation type="submission" date="2025-04" db="UniProtKB">
        <authorList>
            <consortium name="RefSeq"/>
        </authorList>
    </citation>
    <scope>IDENTIFICATION</scope>
    <source>
        <strain evidence="18">Tuebingen</strain>
    </source>
</reference>
<dbReference type="PANTHER" id="PTHR19944">
    <property type="entry name" value="MHC CLASS II-RELATED"/>
    <property type="match status" value="1"/>
</dbReference>
<feature type="signal peptide" evidence="14">
    <location>
        <begin position="1"/>
        <end position="25"/>
    </location>
</feature>
<dbReference type="InterPro" id="IPR003006">
    <property type="entry name" value="Ig/MHC_CS"/>
</dbReference>
<dbReference type="PROSITE" id="PS50835">
    <property type="entry name" value="IG_LIKE"/>
    <property type="match status" value="1"/>
</dbReference>
<dbReference type="EMBL" id="CT583723">
    <property type="status" value="NOT_ANNOTATED_CDS"/>
    <property type="molecule type" value="Genomic_DNA"/>
</dbReference>
<dbReference type="InterPro" id="IPR001003">
    <property type="entry name" value="MHC_II_a_N"/>
</dbReference>
<evidence type="ECO:0000256" key="7">
    <source>
        <dbReference type="ARBA" id="ARBA00023130"/>
    </source>
</evidence>
<dbReference type="Proteomes" id="UP000000437">
    <property type="component" value="Chromosome 8"/>
</dbReference>
<accession>A0A2R8QFS1</accession>
<evidence type="ECO:0000256" key="3">
    <source>
        <dbReference type="ARBA" id="ARBA00022692"/>
    </source>
</evidence>
<dbReference type="OMA" id="LRHWEAQ"/>
<dbReference type="SMART" id="SM00920">
    <property type="entry name" value="MHC_II_alpha"/>
    <property type="match status" value="1"/>
</dbReference>
<evidence type="ECO:0000259" key="15">
    <source>
        <dbReference type="PROSITE" id="PS50835"/>
    </source>
</evidence>
<dbReference type="GO" id="GO:0050870">
    <property type="term" value="P:positive regulation of T cell activation"/>
    <property type="evidence" value="ECO:0000318"/>
    <property type="project" value="GO_Central"/>
</dbReference>
<dbReference type="InterPro" id="IPR036179">
    <property type="entry name" value="Ig-like_dom_sf"/>
</dbReference>
<keyword evidence="11" id="KW-0491">MHC II</keyword>
<dbReference type="GeneTree" id="ENSGT00940000161847"/>
<dbReference type="Pfam" id="PF07654">
    <property type="entry name" value="C1-set"/>
    <property type="match status" value="1"/>
</dbReference>
<dbReference type="ZFIN" id="ZDB-GENE-131121-38">
    <property type="gene designation" value="mhc2d8.35a1"/>
</dbReference>
<reference evidence="16" key="2">
    <citation type="submission" date="2018-04" db="UniProtKB">
        <authorList>
            <consortium name="Ensembl"/>
        </authorList>
    </citation>
    <scope>IDENTIFICATION</scope>
    <source>
        <strain evidence="16">Tuebingen</strain>
    </source>
</reference>
<keyword evidence="17" id="KW-1185">Reference proteome</keyword>
<dbReference type="CTD" id="795595"/>
<feature type="chain" id="PRO_5044578693" evidence="14">
    <location>
        <begin position="26"/>
        <end position="257"/>
    </location>
</feature>
<keyword evidence="6 13" id="KW-1133">Transmembrane helix</keyword>
<gene>
    <name evidence="18 19" type="primary">mhc2d8.35a1</name>
    <name evidence="16" type="synonym">si:dkey-33b17.1</name>
</gene>